<dbReference type="Pfam" id="PF13532">
    <property type="entry name" value="2OG-FeII_Oxy_2"/>
    <property type="match status" value="1"/>
</dbReference>
<dbReference type="CDD" id="cd00570">
    <property type="entry name" value="GST_N_family"/>
    <property type="match status" value="1"/>
</dbReference>
<dbReference type="InterPro" id="IPR037151">
    <property type="entry name" value="AlkB-like_sf"/>
</dbReference>
<proteinExistence type="inferred from homology"/>
<dbReference type="AlphaFoldDB" id="U4LW86"/>
<gene>
    <name evidence="5" type="ORF">PCON_01042</name>
</gene>
<evidence type="ECO:0000259" key="4">
    <source>
        <dbReference type="PROSITE" id="PS51471"/>
    </source>
</evidence>
<dbReference type="InterPro" id="IPR004045">
    <property type="entry name" value="Glutathione_S-Trfase_N"/>
</dbReference>
<dbReference type="CDD" id="cd00431">
    <property type="entry name" value="cysteine_hydrolases"/>
    <property type="match status" value="1"/>
</dbReference>
<feature type="compositionally biased region" description="Basic and acidic residues" evidence="2">
    <location>
        <begin position="554"/>
        <end position="574"/>
    </location>
</feature>
<dbReference type="InterPro" id="IPR032854">
    <property type="entry name" value="ALKBH3"/>
</dbReference>
<feature type="compositionally biased region" description="Basic and acidic residues" evidence="2">
    <location>
        <begin position="582"/>
        <end position="605"/>
    </location>
</feature>
<dbReference type="OrthoDB" id="445341at2759"/>
<dbReference type="EMBL" id="HF936048">
    <property type="protein sequence ID" value="CCX33361.1"/>
    <property type="molecule type" value="Genomic_DNA"/>
</dbReference>
<protein>
    <submittedName>
        <fullName evidence="5">Similar to Alpha-ketoglutarate-dependent dioxygenase alkB homolog 2 acc. no. Q6NS38</fullName>
    </submittedName>
</protein>
<dbReference type="eggNOG" id="ENOG502QRZN">
    <property type="taxonomic scope" value="Eukaryota"/>
</dbReference>
<name>U4LW86_PYROM</name>
<dbReference type="Gene3D" id="3.40.50.850">
    <property type="entry name" value="Isochorismatase-like"/>
    <property type="match status" value="1"/>
</dbReference>
<dbReference type="Gene3D" id="2.60.120.590">
    <property type="entry name" value="Alpha-ketoglutarate-dependent dioxygenase AlkB-like"/>
    <property type="match status" value="1"/>
</dbReference>
<dbReference type="SUPFAM" id="SSF52833">
    <property type="entry name" value="Thioredoxin-like"/>
    <property type="match status" value="1"/>
</dbReference>
<dbReference type="Pfam" id="PF13417">
    <property type="entry name" value="GST_N_3"/>
    <property type="match status" value="1"/>
</dbReference>
<evidence type="ECO:0000256" key="1">
    <source>
        <dbReference type="ARBA" id="ARBA00006336"/>
    </source>
</evidence>
<dbReference type="SUPFAM" id="SSF51197">
    <property type="entry name" value="Clavaminate synthase-like"/>
    <property type="match status" value="1"/>
</dbReference>
<feature type="compositionally biased region" description="Acidic residues" evidence="2">
    <location>
        <begin position="173"/>
        <end position="190"/>
    </location>
</feature>
<dbReference type="InterPro" id="IPR027450">
    <property type="entry name" value="AlkB-like"/>
</dbReference>
<dbReference type="InterPro" id="IPR005123">
    <property type="entry name" value="Oxoglu/Fe-dep_dioxygenase_dom"/>
</dbReference>
<sequence>MRRLRALRDLKIARQLPLSVTAPYPHHPHIHFVAFVAFVDLVKLNIDKLVNRRYYHDDNHSPYSSAVLASLRLKQKQKPSRHHCEQRIQNTRTMQRALLILDLQNEFLSPSTGRCLLPNTTDDLTKQPAFLTNIRSLLSRFRTLGGDVIFMRSEYRDLREPSDETILIIHPSDEDDIASEASSDEGEGEGEGGVCGKKNSKIEASIPRPPKARVSSSTTKEISGTVLLTGRPPLLTDAYLSISTSHPPCSPGTPPAAWSPFVTPLIQPQDRTFTKSHYSAFRETPLLQTLRGRIVTQLVIVGLLTNVDVLATAADAARHGLEVWVVEDCLGYRSEAAHQEALEVMETELAVERCLSGVLVRGWEKERRRLQAAVAAGQKETKGGLGAAGMSQEDIRKLIEGALGGPMMGGGGAAAGDKGDLYDDYGEVDVPVRRAEMRSEGRERQRSEGSRENREQMREPRQEGGPMRRERVEAKVVVRRPRPDPKAADKKPVDGKKVEVKKPATNEAGVKKPASQPAVKSEAKKPEVKKAEPKKSETEQPATKKPESQPTLKPELKKPEVKEAEFKKSLEKQPETTNSEIKTIEKAEEEKVQLEEQETKTKSFETNESASKQPEATETKKPETAESAESPRPTSNSGTSKKERKPRKYESSAPVMGEGDSVGEGDSYIKYNILPLDQSSTAFENIKNEVQWRSMFHRGGEVPRLVAVEGEVREDGSFPIYRHPADESPPLLPFSPTINSIRLAVQKHLQHSLNHVLIQHYRDGNDYISEHSDKTLDIAKGSKIVNVSLGAQRTMILRQKKDTSPAASVAAEKQETRPMQRIPLPHNSIFCLGLETNQKWMHAIKADKREPKIKAPEELAYGGERISLTFRHIATYLSADEKQIYGQGAVAKVAEDMRETQNGPSDETEKLLAAFGAENQQSDFDWNLHYGKGFDVLNFQIPKPKLLVSSSLAPDISTARIKLCLSIKGVDFVEQVVEQGTTGLRTYDPRGTAPVFIDTDRDRTILTDSLAILQYLEMFYPAEPWLLPSPVEERGAYATALQRLQESEKLRMAWEAGDVDGVKRELRVWEIWLRRGCYAAGEELGLVDVALWPVLEAVERGGVELPAVVQGYWRRLRERQGVKEVHENKVETIAEVVGKKDEKKIEGKKVDVEVEELVKKVGEARIDS</sequence>
<dbReference type="Pfam" id="PF00857">
    <property type="entry name" value="Isochorismatase"/>
    <property type="match status" value="1"/>
</dbReference>
<feature type="compositionally biased region" description="Basic and acidic residues" evidence="2">
    <location>
        <begin position="521"/>
        <end position="547"/>
    </location>
</feature>
<feature type="domain" description="GST N-terminal" evidence="3">
    <location>
        <begin position="945"/>
        <end position="1024"/>
    </location>
</feature>
<accession>U4LW86</accession>
<keyword evidence="5" id="KW-0560">Oxidoreductase</keyword>
<dbReference type="InterPro" id="IPR036380">
    <property type="entry name" value="Isochorismatase-like_sf"/>
</dbReference>
<reference evidence="5 6" key="1">
    <citation type="journal article" date="2013" name="PLoS Genet.">
        <title>The genome and development-dependent transcriptomes of Pyronema confluens: a window into fungal evolution.</title>
        <authorList>
            <person name="Traeger S."/>
            <person name="Altegoer F."/>
            <person name="Freitag M."/>
            <person name="Gabaldon T."/>
            <person name="Kempken F."/>
            <person name="Kumar A."/>
            <person name="Marcet-Houben M."/>
            <person name="Poggeler S."/>
            <person name="Stajich J.E."/>
            <person name="Nowrousian M."/>
        </authorList>
    </citation>
    <scope>NUCLEOTIDE SEQUENCE [LARGE SCALE GENOMIC DNA]</scope>
    <source>
        <strain evidence="6">CBS 100304</strain>
        <tissue evidence="5">Vegetative mycelium</tissue>
    </source>
</reference>
<dbReference type="STRING" id="1076935.U4LW86"/>
<dbReference type="InterPro" id="IPR000868">
    <property type="entry name" value="Isochorismatase-like_dom"/>
</dbReference>
<dbReference type="PANTHER" id="PTHR31212:SF5">
    <property type="entry name" value="ISOCHORISMATASE FAMILY PROTEIN FAMILY (AFU_ORTHOLOGUE AFUA_3G14500)"/>
    <property type="match status" value="1"/>
</dbReference>
<dbReference type="Proteomes" id="UP000018144">
    <property type="component" value="Unassembled WGS sequence"/>
</dbReference>
<dbReference type="OMA" id="VITKSHY"/>
<organism evidence="5 6">
    <name type="scientific">Pyronema omphalodes (strain CBS 100304)</name>
    <name type="common">Pyronema confluens</name>
    <dbReference type="NCBI Taxonomy" id="1076935"/>
    <lineage>
        <taxon>Eukaryota</taxon>
        <taxon>Fungi</taxon>
        <taxon>Dikarya</taxon>
        <taxon>Ascomycota</taxon>
        <taxon>Pezizomycotina</taxon>
        <taxon>Pezizomycetes</taxon>
        <taxon>Pezizales</taxon>
        <taxon>Pyronemataceae</taxon>
        <taxon>Pyronema</taxon>
    </lineage>
</organism>
<evidence type="ECO:0000313" key="5">
    <source>
        <dbReference type="EMBL" id="CCX33361.1"/>
    </source>
</evidence>
<dbReference type="PROSITE" id="PS51471">
    <property type="entry name" value="FE2OG_OXY"/>
    <property type="match status" value="1"/>
</dbReference>
<evidence type="ECO:0000313" key="6">
    <source>
        <dbReference type="Proteomes" id="UP000018144"/>
    </source>
</evidence>
<dbReference type="PANTHER" id="PTHR31212">
    <property type="entry name" value="ALPHA-KETOGLUTARATE-DEPENDENT DIOXYGENASE ALKB HOMOLOG 3"/>
    <property type="match status" value="1"/>
</dbReference>
<evidence type="ECO:0000259" key="3">
    <source>
        <dbReference type="PROSITE" id="PS50404"/>
    </source>
</evidence>
<keyword evidence="5" id="KW-0223">Dioxygenase</keyword>
<feature type="domain" description="Fe2OG dioxygenase" evidence="4">
    <location>
        <begin position="752"/>
        <end position="874"/>
    </location>
</feature>
<comment type="similarity">
    <text evidence="1">Belongs to the isochorismatase family.</text>
</comment>
<dbReference type="GO" id="GO:0051213">
    <property type="term" value="F:dioxygenase activity"/>
    <property type="evidence" value="ECO:0007669"/>
    <property type="project" value="UniProtKB-KW"/>
</dbReference>
<dbReference type="InterPro" id="IPR036282">
    <property type="entry name" value="Glutathione-S-Trfase_C_sf"/>
</dbReference>
<dbReference type="SUPFAM" id="SSF52499">
    <property type="entry name" value="Isochorismatase-like hydrolases"/>
    <property type="match status" value="1"/>
</dbReference>
<dbReference type="PROSITE" id="PS50404">
    <property type="entry name" value="GST_NTER"/>
    <property type="match status" value="1"/>
</dbReference>
<evidence type="ECO:0000256" key="2">
    <source>
        <dbReference type="SAM" id="MobiDB-lite"/>
    </source>
</evidence>
<keyword evidence="6" id="KW-1185">Reference proteome</keyword>
<feature type="region of interest" description="Disordered" evidence="2">
    <location>
        <begin position="432"/>
        <end position="664"/>
    </location>
</feature>
<dbReference type="InterPro" id="IPR036249">
    <property type="entry name" value="Thioredoxin-like_sf"/>
</dbReference>
<feature type="compositionally biased region" description="Basic and acidic residues" evidence="2">
    <location>
        <begin position="615"/>
        <end position="624"/>
    </location>
</feature>
<feature type="region of interest" description="Disordered" evidence="2">
    <location>
        <begin position="166"/>
        <end position="218"/>
    </location>
</feature>
<dbReference type="Gene3D" id="1.20.1050.10">
    <property type="match status" value="1"/>
</dbReference>
<dbReference type="Gene3D" id="3.40.30.10">
    <property type="entry name" value="Glutaredoxin"/>
    <property type="match status" value="1"/>
</dbReference>
<feature type="compositionally biased region" description="Basic and acidic residues" evidence="2">
    <location>
        <begin position="432"/>
        <end position="504"/>
    </location>
</feature>
<dbReference type="GO" id="GO:0006307">
    <property type="term" value="P:DNA alkylation repair"/>
    <property type="evidence" value="ECO:0007669"/>
    <property type="project" value="InterPro"/>
</dbReference>
<dbReference type="SUPFAM" id="SSF47616">
    <property type="entry name" value="GST C-terminal domain-like"/>
    <property type="match status" value="1"/>
</dbReference>